<keyword evidence="1" id="KW-0812">Transmembrane</keyword>
<dbReference type="AlphaFoldDB" id="A0A0S6UFS7"/>
<dbReference type="Proteomes" id="UP000063718">
    <property type="component" value="Unassembled WGS sequence"/>
</dbReference>
<dbReference type="RefSeq" id="WP_025774321.1">
    <property type="nucleotide sequence ID" value="NZ_DF238840.1"/>
</dbReference>
<evidence type="ECO:0000256" key="1">
    <source>
        <dbReference type="SAM" id="Phobius"/>
    </source>
</evidence>
<accession>A0A0S6UFS7</accession>
<gene>
    <name evidence="2" type="ORF">MTY_1951</name>
</gene>
<keyword evidence="1" id="KW-0472">Membrane</keyword>
<organism evidence="2">
    <name type="scientific">Moorella thermoacetica Y72</name>
    <dbReference type="NCBI Taxonomy" id="1325331"/>
    <lineage>
        <taxon>Bacteria</taxon>
        <taxon>Bacillati</taxon>
        <taxon>Bacillota</taxon>
        <taxon>Clostridia</taxon>
        <taxon>Neomoorellales</taxon>
        <taxon>Neomoorellaceae</taxon>
        <taxon>Neomoorella</taxon>
    </lineage>
</organism>
<evidence type="ECO:0000313" key="2">
    <source>
        <dbReference type="EMBL" id="GAF26611.1"/>
    </source>
</evidence>
<name>A0A0S6UFS7_NEOTH</name>
<sequence>MDKFFTSTAWNTFILVVMGIIAFFTKEIVTFFMLGFIIIILTNIYGVLKDIARKIDRSGRNDRL</sequence>
<protein>
    <submittedName>
        <fullName evidence="2">ABC-type uncharacterized transport system, permease component</fullName>
    </submittedName>
</protein>
<dbReference type="EMBL" id="DF238840">
    <property type="protein sequence ID" value="GAF26611.1"/>
    <property type="molecule type" value="Genomic_DNA"/>
</dbReference>
<reference evidence="2" key="1">
    <citation type="journal article" date="2014" name="Gene">
        <title>Genome-guided analysis of transformation efficiency and carbon dioxide assimilation by Moorella thermoacetica Y72.</title>
        <authorList>
            <person name="Tsukahara K."/>
            <person name="Kita A."/>
            <person name="Nakashimada Y."/>
            <person name="Hoshino T."/>
            <person name="Murakami K."/>
        </authorList>
    </citation>
    <scope>NUCLEOTIDE SEQUENCE [LARGE SCALE GENOMIC DNA]</scope>
    <source>
        <strain evidence="2">Y72</strain>
    </source>
</reference>
<keyword evidence="1" id="KW-1133">Transmembrane helix</keyword>
<feature type="transmembrane region" description="Helical" evidence="1">
    <location>
        <begin position="31"/>
        <end position="48"/>
    </location>
</feature>
<proteinExistence type="predicted"/>
<feature type="transmembrane region" description="Helical" evidence="1">
    <location>
        <begin position="7"/>
        <end position="25"/>
    </location>
</feature>